<comment type="caution">
    <text evidence="1">The sequence shown here is derived from an EMBL/GenBank/DDBJ whole genome shotgun (WGS) entry which is preliminary data.</text>
</comment>
<evidence type="ECO:0000313" key="1">
    <source>
        <dbReference type="EMBL" id="KAI4465168.1"/>
    </source>
</evidence>
<organism evidence="1 2">
    <name type="scientific">Holotrichia oblita</name>
    <name type="common">Chafer beetle</name>
    <dbReference type="NCBI Taxonomy" id="644536"/>
    <lineage>
        <taxon>Eukaryota</taxon>
        <taxon>Metazoa</taxon>
        <taxon>Ecdysozoa</taxon>
        <taxon>Arthropoda</taxon>
        <taxon>Hexapoda</taxon>
        <taxon>Insecta</taxon>
        <taxon>Pterygota</taxon>
        <taxon>Neoptera</taxon>
        <taxon>Endopterygota</taxon>
        <taxon>Coleoptera</taxon>
        <taxon>Polyphaga</taxon>
        <taxon>Scarabaeiformia</taxon>
        <taxon>Scarabaeidae</taxon>
        <taxon>Melolonthinae</taxon>
        <taxon>Holotrichia</taxon>
    </lineage>
</organism>
<dbReference type="Proteomes" id="UP001056778">
    <property type="component" value="Chromosome 3"/>
</dbReference>
<protein>
    <submittedName>
        <fullName evidence="1">Cuticle protein</fullName>
    </submittedName>
</protein>
<sequence length="768" mass="84857">MKFYTKSPEGKKRLSVKVFPVVPVRKVVTLLLPLVLSSEQWSIPTHSQYHIQTDEGPERYFQYQTQSGQYRKEKRLEDGTIIGSYAWIDANGMLWLREYVADNDGYRIVRSKNLYVGKDTPIERAVKAAKYASPSSGTLVKQNTPSASPSPSYSYSAPAKPQTTYLPSSNYLPQVQVHTHSGIGYGSTHLPADVSTLVTSTESPATATIPVVNIPSNPSVTPSPTYLPSTTPTDVSHKRPSTYLPPTNSYVSSTPSNLYLPVPPSSTISPPLASNAVDYPEYSGAPQYEHYNKPFANPYVFQNGPTYPIDKNGHTFNGYGNKIGNGYEPQYPEYDGVSVTNDGFRYFIPRAYHEEQALPGNTKSGSFGYIDPFGIRRVIYYNASPESGFQHRKNNRTFNKSRSKNYNKEDSEEVTVNVIGIAVANPSISSRQIKEELDYKNVPRKGDTMVSTNLDPFQNTDQKSLNIDQVTALKKKRRRNLTKADIGNPSEFRHVSHIGWHRDKGLDVITTDSVYQEIFKKAGIGEQDLQNRKTREFILDFIQNYSDIESIKQEAKKTKPAAPLPSTPAGTAVPPVPPRSAPKPPHNRAAPPPPPTCNQPPPRPAQYKIGVPPPPPGNAPPPPPPPLSAITNGNTSSVCAPPPPPPPPLMQESPPLIVNDQLPPMDNSQMDMRSALMQSIRGGATLRPIDITETKSNECDRDDMLRKIREGVSLKSAAEREIKAPCTPVNQVPDIATALRKALETRSNRIHSDTDTESDTSNDDEWDA</sequence>
<gene>
    <name evidence="1" type="ORF">MML48_3g00010709</name>
</gene>
<evidence type="ECO:0000313" key="2">
    <source>
        <dbReference type="Proteomes" id="UP001056778"/>
    </source>
</evidence>
<dbReference type="EMBL" id="CM043017">
    <property type="protein sequence ID" value="KAI4465168.1"/>
    <property type="molecule type" value="Genomic_DNA"/>
</dbReference>
<proteinExistence type="predicted"/>
<name>A0ACB9TEF6_HOLOL</name>
<keyword evidence="2" id="KW-1185">Reference proteome</keyword>
<accession>A0ACB9TEF6</accession>
<reference evidence="1" key="1">
    <citation type="submission" date="2022-04" db="EMBL/GenBank/DDBJ databases">
        <title>Chromosome-scale genome assembly of Holotrichia oblita Faldermann.</title>
        <authorList>
            <person name="Rongchong L."/>
        </authorList>
    </citation>
    <scope>NUCLEOTIDE SEQUENCE</scope>
    <source>
        <strain evidence="1">81SQS9</strain>
    </source>
</reference>